<feature type="transmembrane region" description="Helical" evidence="1">
    <location>
        <begin position="109"/>
        <end position="133"/>
    </location>
</feature>
<feature type="transmembrane region" description="Helical" evidence="1">
    <location>
        <begin position="145"/>
        <end position="162"/>
    </location>
</feature>
<dbReference type="RefSeq" id="WP_345675171.1">
    <property type="nucleotide sequence ID" value="NZ_BAABHS010000006.1"/>
</dbReference>
<evidence type="ECO:0000313" key="3">
    <source>
        <dbReference type="Proteomes" id="UP001500466"/>
    </source>
</evidence>
<dbReference type="EMBL" id="BAABHS010000006">
    <property type="protein sequence ID" value="GAA4958781.1"/>
    <property type="molecule type" value="Genomic_DNA"/>
</dbReference>
<reference evidence="3" key="1">
    <citation type="journal article" date="2019" name="Int. J. Syst. Evol. Microbiol.">
        <title>The Global Catalogue of Microorganisms (GCM) 10K type strain sequencing project: providing services to taxonomists for standard genome sequencing and annotation.</title>
        <authorList>
            <consortium name="The Broad Institute Genomics Platform"/>
            <consortium name="The Broad Institute Genome Sequencing Center for Infectious Disease"/>
            <person name="Wu L."/>
            <person name="Ma J."/>
        </authorList>
    </citation>
    <scope>NUCLEOTIDE SEQUENCE [LARGE SCALE GENOMIC DNA]</scope>
    <source>
        <strain evidence="3">JCM 17986</strain>
    </source>
</reference>
<evidence type="ECO:0000256" key="1">
    <source>
        <dbReference type="SAM" id="Phobius"/>
    </source>
</evidence>
<dbReference type="Pfam" id="PF20401">
    <property type="entry name" value="Rhomboid_2"/>
    <property type="match status" value="1"/>
</dbReference>
<feature type="transmembrane region" description="Helical" evidence="1">
    <location>
        <begin position="28"/>
        <end position="44"/>
    </location>
</feature>
<dbReference type="InterPro" id="IPR046862">
    <property type="entry name" value="Rhomboid_2"/>
</dbReference>
<sequence length="239" mass="26475">MRLTDTKRTVVRVAHFVRDWIKSAPGTYIWYLILFITTFIYNSLPEDAREVFLKQRSTNIDHLSSDPVHVLVGSALWTSGGGLVYYAIMFTVFHAVAEQWLGTWRWLSVVVIGHVGATYLSQGLVLLGIHAGALPGSLRDVVDVGVSYGLKAVMGVLVWYVARPWRWLYLAGIMLSVSIPFADGTTFTDIGHLTSVLLGLACYPLARGKGTWDPAVTARTLWARRPRPHKAAVRRPAGA</sequence>
<accession>A0ABP9H0L1</accession>
<dbReference type="Proteomes" id="UP001500466">
    <property type="component" value="Unassembled WGS sequence"/>
</dbReference>
<protein>
    <submittedName>
        <fullName evidence="2">Membrane protein</fullName>
    </submittedName>
</protein>
<keyword evidence="1" id="KW-0812">Transmembrane</keyword>
<evidence type="ECO:0000313" key="2">
    <source>
        <dbReference type="EMBL" id="GAA4958781.1"/>
    </source>
</evidence>
<name>A0ABP9H0L1_9ACTN</name>
<comment type="caution">
    <text evidence="2">The sequence shown here is derived from an EMBL/GenBank/DDBJ whole genome shotgun (WGS) entry which is preliminary data.</text>
</comment>
<keyword evidence="1" id="KW-1133">Transmembrane helix</keyword>
<organism evidence="2 3">
    <name type="scientific">Yinghuangia aomiensis</name>
    <dbReference type="NCBI Taxonomy" id="676205"/>
    <lineage>
        <taxon>Bacteria</taxon>
        <taxon>Bacillati</taxon>
        <taxon>Actinomycetota</taxon>
        <taxon>Actinomycetes</taxon>
        <taxon>Kitasatosporales</taxon>
        <taxon>Streptomycetaceae</taxon>
        <taxon>Yinghuangia</taxon>
    </lineage>
</organism>
<proteinExistence type="predicted"/>
<keyword evidence="3" id="KW-1185">Reference proteome</keyword>
<gene>
    <name evidence="2" type="ORF">GCM10023205_21900</name>
</gene>
<keyword evidence="1" id="KW-0472">Membrane</keyword>
<feature type="transmembrane region" description="Helical" evidence="1">
    <location>
        <begin position="75"/>
        <end position="97"/>
    </location>
</feature>